<evidence type="ECO:0000256" key="5">
    <source>
        <dbReference type="ARBA" id="ARBA00022801"/>
    </source>
</evidence>
<dbReference type="Proteomes" id="UP000824002">
    <property type="component" value="Unassembled WGS sequence"/>
</dbReference>
<dbReference type="SUPFAM" id="SSF53187">
    <property type="entry name" value="Zn-dependent exopeptidases"/>
    <property type="match status" value="1"/>
</dbReference>
<comment type="cofactor">
    <cofactor evidence="8">
        <name>a divalent metal cation</name>
        <dbReference type="ChEBI" id="CHEBI:60240"/>
    </cofactor>
    <text evidence="8">Binds 2 divalent metal cations per subunit.</text>
</comment>
<evidence type="ECO:0000313" key="10">
    <source>
        <dbReference type="Proteomes" id="UP000824002"/>
    </source>
</evidence>
<reference evidence="9" key="2">
    <citation type="journal article" date="2021" name="PeerJ">
        <title>Extensive microbial diversity within the chicken gut microbiome revealed by metagenomics and culture.</title>
        <authorList>
            <person name="Gilroy R."/>
            <person name="Ravi A."/>
            <person name="Getino M."/>
            <person name="Pursley I."/>
            <person name="Horton D.L."/>
            <person name="Alikhan N.F."/>
            <person name="Baker D."/>
            <person name="Gharbi K."/>
            <person name="Hall N."/>
            <person name="Watson M."/>
            <person name="Adriaenssens E.M."/>
            <person name="Foster-Nyarko E."/>
            <person name="Jarju S."/>
            <person name="Secka A."/>
            <person name="Antonio M."/>
            <person name="Oren A."/>
            <person name="Chaudhuri R.R."/>
            <person name="La Ragione R."/>
            <person name="Hildebrand F."/>
            <person name="Pallen M.J."/>
        </authorList>
    </citation>
    <scope>NUCLEOTIDE SEQUENCE</scope>
    <source>
        <strain evidence="9">CHK199-13235</strain>
    </source>
</reference>
<sequence length="338" mass="36065">MTTLEMLKELCGATGVTGEEFSASEKAAELLRAYTDNVEIDSFGSVIGRIPGKGENCPTLLLDAHIDQIGMIVTHITDEGFLRVSRCGGVDRRLLLAQQVVVHGKKPLVGIVGTKPPHLTSAEETKQVPAVEDIAIDVGYTKEELEELVCPGDRVTYDGDFLEMANGRVSSKSLDDRSGVAAILYALEQVKGKDLSYNLVIVFSVQEEVGGTGAATTAFRIAPDEAIAVDVSFAKTADLKQQHIPDMGTGAMIGISPILNRGMFDELVNLAKEGEIPYTLEAMGGRTGTNADEISVAAGGVRTGLLSIPMKYMHTPVEMVQISDVEAVGKLIAAYILR</sequence>
<dbReference type="AlphaFoldDB" id="A0A9D1FLQ0"/>
<feature type="binding site" evidence="8">
    <location>
        <position position="314"/>
    </location>
    <ligand>
        <name>Zn(2+)</name>
        <dbReference type="ChEBI" id="CHEBI:29105"/>
        <label>2</label>
    </ligand>
</feature>
<evidence type="ECO:0000256" key="8">
    <source>
        <dbReference type="PIRSR" id="PIRSR001123-2"/>
    </source>
</evidence>
<dbReference type="InterPro" id="IPR023367">
    <property type="entry name" value="Peptidase_M42_dom2"/>
</dbReference>
<dbReference type="Gene3D" id="3.40.630.10">
    <property type="entry name" value="Zn peptidases"/>
    <property type="match status" value="1"/>
</dbReference>
<proteinExistence type="inferred from homology"/>
<evidence type="ECO:0000313" key="9">
    <source>
        <dbReference type="EMBL" id="HIS76121.1"/>
    </source>
</evidence>
<dbReference type="PIRSF" id="PIRSF001123">
    <property type="entry name" value="PepA_GA"/>
    <property type="match status" value="1"/>
</dbReference>
<feature type="binding site" evidence="8">
    <location>
        <position position="230"/>
    </location>
    <ligand>
        <name>Zn(2+)</name>
        <dbReference type="ChEBI" id="CHEBI:29105"/>
        <label>1</label>
    </ligand>
</feature>
<organism evidence="9 10">
    <name type="scientific">Candidatus Merdivicinus excrementipullorum</name>
    <dbReference type="NCBI Taxonomy" id="2840867"/>
    <lineage>
        <taxon>Bacteria</taxon>
        <taxon>Bacillati</taxon>
        <taxon>Bacillota</taxon>
        <taxon>Clostridia</taxon>
        <taxon>Eubacteriales</taxon>
        <taxon>Oscillospiraceae</taxon>
        <taxon>Oscillospiraceae incertae sedis</taxon>
        <taxon>Candidatus Merdivicinus</taxon>
    </lineage>
</organism>
<keyword evidence="5" id="KW-0378">Hydrolase</keyword>
<keyword evidence="2" id="KW-0031">Aminopeptidase</keyword>
<dbReference type="PANTHER" id="PTHR32481">
    <property type="entry name" value="AMINOPEPTIDASE"/>
    <property type="match status" value="1"/>
</dbReference>
<dbReference type="SUPFAM" id="SSF101821">
    <property type="entry name" value="Aminopeptidase/glucanase lid domain"/>
    <property type="match status" value="1"/>
</dbReference>
<dbReference type="PANTHER" id="PTHR32481:SF6">
    <property type="entry name" value="ENDOGLUCANASE"/>
    <property type="match status" value="1"/>
</dbReference>
<dbReference type="EMBL" id="DVJP01000032">
    <property type="protein sequence ID" value="HIS76121.1"/>
    <property type="molecule type" value="Genomic_DNA"/>
</dbReference>
<feature type="binding site" evidence="8">
    <location>
        <position position="175"/>
    </location>
    <ligand>
        <name>Zn(2+)</name>
        <dbReference type="ChEBI" id="CHEBI:29105"/>
        <label>1</label>
    </ligand>
</feature>
<keyword evidence="3" id="KW-0645">Protease</keyword>
<dbReference type="GO" id="GO:0004177">
    <property type="term" value="F:aminopeptidase activity"/>
    <property type="evidence" value="ECO:0007669"/>
    <property type="project" value="UniProtKB-UniRule"/>
</dbReference>
<dbReference type="InterPro" id="IPR051464">
    <property type="entry name" value="Peptidase_M42_aminopept"/>
</dbReference>
<comment type="similarity">
    <text evidence="1 6">Belongs to the peptidase M42 family.</text>
</comment>
<feature type="active site" description="Proton acceptor" evidence="7">
    <location>
        <position position="207"/>
    </location>
</feature>
<evidence type="ECO:0000256" key="1">
    <source>
        <dbReference type="ARBA" id="ARBA00006272"/>
    </source>
</evidence>
<accession>A0A9D1FLQ0</accession>
<feature type="binding site" evidence="8">
    <location>
        <position position="175"/>
    </location>
    <ligand>
        <name>Zn(2+)</name>
        <dbReference type="ChEBI" id="CHEBI:29105"/>
        <label>2</label>
    </ligand>
</feature>
<feature type="binding site" evidence="8">
    <location>
        <position position="208"/>
    </location>
    <ligand>
        <name>Zn(2+)</name>
        <dbReference type="ChEBI" id="CHEBI:29105"/>
        <label>2</label>
    </ligand>
</feature>
<evidence type="ECO:0000256" key="3">
    <source>
        <dbReference type="ARBA" id="ARBA00022670"/>
    </source>
</evidence>
<dbReference type="InterPro" id="IPR008007">
    <property type="entry name" value="Peptidase_M42"/>
</dbReference>
<comment type="caution">
    <text evidence="9">The sequence shown here is derived from an EMBL/GenBank/DDBJ whole genome shotgun (WGS) entry which is preliminary data.</text>
</comment>
<evidence type="ECO:0000256" key="2">
    <source>
        <dbReference type="ARBA" id="ARBA00022438"/>
    </source>
</evidence>
<evidence type="ECO:0000256" key="4">
    <source>
        <dbReference type="ARBA" id="ARBA00022723"/>
    </source>
</evidence>
<evidence type="ECO:0000256" key="6">
    <source>
        <dbReference type="PIRNR" id="PIRNR001123"/>
    </source>
</evidence>
<protein>
    <submittedName>
        <fullName evidence="9">M20/M25/M40 family metallo-hydrolase</fullName>
    </submittedName>
</protein>
<dbReference type="Pfam" id="PF05343">
    <property type="entry name" value="Peptidase_M42"/>
    <property type="match status" value="1"/>
</dbReference>
<reference evidence="9" key="1">
    <citation type="submission" date="2020-10" db="EMBL/GenBank/DDBJ databases">
        <authorList>
            <person name="Gilroy R."/>
        </authorList>
    </citation>
    <scope>NUCLEOTIDE SEQUENCE</scope>
    <source>
        <strain evidence="9">CHK199-13235</strain>
    </source>
</reference>
<name>A0A9D1FLQ0_9FIRM</name>
<keyword evidence="4 8" id="KW-0479">Metal-binding</keyword>
<evidence type="ECO:0000256" key="7">
    <source>
        <dbReference type="PIRSR" id="PIRSR001123-1"/>
    </source>
</evidence>
<feature type="binding site" evidence="8">
    <location>
        <position position="65"/>
    </location>
    <ligand>
        <name>Zn(2+)</name>
        <dbReference type="ChEBI" id="CHEBI:29105"/>
        <label>1</label>
    </ligand>
</feature>
<dbReference type="GO" id="GO:0046872">
    <property type="term" value="F:metal ion binding"/>
    <property type="evidence" value="ECO:0007669"/>
    <property type="project" value="UniProtKB-UniRule"/>
</dbReference>
<dbReference type="Gene3D" id="2.40.30.40">
    <property type="entry name" value="Peptidase M42, domain 2"/>
    <property type="match status" value="1"/>
</dbReference>
<gene>
    <name evidence="9" type="ORF">IAB51_04830</name>
</gene>
<dbReference type="GO" id="GO:0006508">
    <property type="term" value="P:proteolysis"/>
    <property type="evidence" value="ECO:0007669"/>
    <property type="project" value="UniProtKB-KW"/>
</dbReference>